<evidence type="ECO:0000313" key="1">
    <source>
        <dbReference type="EMBL" id="DAD66136.1"/>
    </source>
</evidence>
<dbReference type="EMBL" id="BK014654">
    <property type="protein sequence ID" value="DAD66136.1"/>
    <property type="molecule type" value="Genomic_DNA"/>
</dbReference>
<organism evidence="1">
    <name type="scientific">Siphoviridae sp. ctzpQ31</name>
    <dbReference type="NCBI Taxonomy" id="2823613"/>
    <lineage>
        <taxon>Viruses</taxon>
        <taxon>Duplodnaviria</taxon>
        <taxon>Heunggongvirae</taxon>
        <taxon>Uroviricota</taxon>
        <taxon>Caudoviricetes</taxon>
    </lineage>
</organism>
<reference evidence="1" key="1">
    <citation type="journal article" date="2021" name="Proc. Natl. Acad. Sci. U.S.A.">
        <title>A Catalog of Tens of Thousands of Viruses from Human Metagenomes Reveals Hidden Associations with Chronic Diseases.</title>
        <authorList>
            <person name="Tisza M.J."/>
            <person name="Buck C.B."/>
        </authorList>
    </citation>
    <scope>NUCLEOTIDE SEQUENCE</scope>
    <source>
        <strain evidence="1">CtzpQ31</strain>
    </source>
</reference>
<proteinExistence type="predicted"/>
<accession>A0A8S5L844</accession>
<sequence length="56" mass="6843">MFYDKKCSIYKREVVTEDFREVEKNILLHEDLDCDFFDERDSLQLEQGDIAQEEEH</sequence>
<protein>
    <submittedName>
        <fullName evidence="1">Uncharacterized protein</fullName>
    </submittedName>
</protein>
<name>A0A8S5L844_9CAUD</name>